<dbReference type="EMBL" id="CM042009">
    <property type="protein sequence ID" value="KAI3791287.1"/>
    <property type="molecule type" value="Genomic_DNA"/>
</dbReference>
<evidence type="ECO:0000313" key="2">
    <source>
        <dbReference type="Proteomes" id="UP001055811"/>
    </source>
</evidence>
<keyword evidence="2" id="KW-1185">Reference proteome</keyword>
<dbReference type="Proteomes" id="UP001055811">
    <property type="component" value="Linkage Group LG01"/>
</dbReference>
<gene>
    <name evidence="1" type="ORF">L2E82_05012</name>
</gene>
<accession>A0ACB9H6D3</accession>
<reference evidence="2" key="1">
    <citation type="journal article" date="2022" name="Mol. Ecol. Resour.">
        <title>The genomes of chicory, endive, great burdock and yacon provide insights into Asteraceae palaeo-polyploidization history and plant inulin production.</title>
        <authorList>
            <person name="Fan W."/>
            <person name="Wang S."/>
            <person name="Wang H."/>
            <person name="Wang A."/>
            <person name="Jiang F."/>
            <person name="Liu H."/>
            <person name="Zhao H."/>
            <person name="Xu D."/>
            <person name="Zhang Y."/>
        </authorList>
    </citation>
    <scope>NUCLEOTIDE SEQUENCE [LARGE SCALE GENOMIC DNA]</scope>
    <source>
        <strain evidence="2">cv. Punajuju</strain>
    </source>
</reference>
<evidence type="ECO:0000313" key="1">
    <source>
        <dbReference type="EMBL" id="KAI3791287.1"/>
    </source>
</evidence>
<proteinExistence type="predicted"/>
<reference evidence="1 2" key="2">
    <citation type="journal article" date="2022" name="Mol. Ecol. Resour.">
        <title>The genomes of chicory, endive, great burdock and yacon provide insights into Asteraceae paleo-polyploidization history and plant inulin production.</title>
        <authorList>
            <person name="Fan W."/>
            <person name="Wang S."/>
            <person name="Wang H."/>
            <person name="Wang A."/>
            <person name="Jiang F."/>
            <person name="Liu H."/>
            <person name="Zhao H."/>
            <person name="Xu D."/>
            <person name="Zhang Y."/>
        </authorList>
    </citation>
    <scope>NUCLEOTIDE SEQUENCE [LARGE SCALE GENOMIC DNA]</scope>
    <source>
        <strain evidence="2">cv. Punajuju</strain>
        <tissue evidence="1">Leaves</tissue>
    </source>
</reference>
<name>A0ACB9H6D3_CICIN</name>
<sequence length="96" mass="10477">MDRSSNRASLLFPVSLYFFLTIPLCMSLSHDLFLLQYRLIATHTAAYGGFDSDEEEGGGSSLEAESKKSPRRVFHSAAAANGPSDFDSQFASHGQN</sequence>
<protein>
    <submittedName>
        <fullName evidence="1">Uncharacterized protein</fullName>
    </submittedName>
</protein>
<comment type="caution">
    <text evidence="1">The sequence shown here is derived from an EMBL/GenBank/DDBJ whole genome shotgun (WGS) entry which is preliminary data.</text>
</comment>
<organism evidence="1 2">
    <name type="scientific">Cichorium intybus</name>
    <name type="common">Chicory</name>
    <dbReference type="NCBI Taxonomy" id="13427"/>
    <lineage>
        <taxon>Eukaryota</taxon>
        <taxon>Viridiplantae</taxon>
        <taxon>Streptophyta</taxon>
        <taxon>Embryophyta</taxon>
        <taxon>Tracheophyta</taxon>
        <taxon>Spermatophyta</taxon>
        <taxon>Magnoliopsida</taxon>
        <taxon>eudicotyledons</taxon>
        <taxon>Gunneridae</taxon>
        <taxon>Pentapetalae</taxon>
        <taxon>asterids</taxon>
        <taxon>campanulids</taxon>
        <taxon>Asterales</taxon>
        <taxon>Asteraceae</taxon>
        <taxon>Cichorioideae</taxon>
        <taxon>Cichorieae</taxon>
        <taxon>Cichoriinae</taxon>
        <taxon>Cichorium</taxon>
    </lineage>
</organism>